<evidence type="ECO:0000256" key="8">
    <source>
        <dbReference type="SAM" id="MobiDB-lite"/>
    </source>
</evidence>
<dbReference type="SUPFAM" id="SSF52540">
    <property type="entry name" value="P-loop containing nucleoside triphosphate hydrolases"/>
    <property type="match status" value="1"/>
</dbReference>
<keyword evidence="11" id="KW-1185">Reference proteome</keyword>
<dbReference type="GO" id="GO:0005634">
    <property type="term" value="C:nucleus"/>
    <property type="evidence" value="ECO:0007669"/>
    <property type="project" value="UniProtKB-SubCell"/>
</dbReference>
<dbReference type="Pfam" id="PF25974">
    <property type="entry name" value="URGCP_9th"/>
    <property type="match status" value="1"/>
</dbReference>
<evidence type="ECO:0000256" key="4">
    <source>
        <dbReference type="ARBA" id="ARBA00022490"/>
    </source>
</evidence>
<evidence type="ECO:0000256" key="2">
    <source>
        <dbReference type="ARBA" id="ARBA00004496"/>
    </source>
</evidence>
<dbReference type="PANTHER" id="PTHR22796">
    <property type="entry name" value="URG4-RELATED"/>
    <property type="match status" value="1"/>
</dbReference>
<accession>A0A444V0S1</accession>
<keyword evidence="5" id="KW-0547">Nucleotide-binding</keyword>
<dbReference type="InterPro" id="IPR058641">
    <property type="entry name" value="GVIN1_dom"/>
</dbReference>
<protein>
    <submittedName>
        <fullName evidence="10">Interferon-induced very large GTPase 1</fullName>
    </submittedName>
</protein>
<dbReference type="Pfam" id="PF25683">
    <property type="entry name" value="URGCP_GTPase"/>
    <property type="match status" value="1"/>
</dbReference>
<comment type="subcellular location">
    <subcellularLocation>
        <location evidence="2">Cytoplasm</location>
    </subcellularLocation>
    <subcellularLocation>
        <location evidence="1">Nucleus</location>
    </subcellularLocation>
</comment>
<evidence type="ECO:0000313" key="10">
    <source>
        <dbReference type="EMBL" id="RXM93990.1"/>
    </source>
</evidence>
<keyword evidence="6" id="KW-0342">GTP-binding</keyword>
<dbReference type="EMBL" id="SCEB01003895">
    <property type="protein sequence ID" value="RXM93990.1"/>
    <property type="molecule type" value="Genomic_DNA"/>
</dbReference>
<name>A0A444V0S1_ACIRT</name>
<comment type="caution">
    <text evidence="10">The sequence shown here is derived from an EMBL/GenBank/DDBJ whole genome shotgun (WGS) entry which is preliminary data.</text>
</comment>
<evidence type="ECO:0000313" key="11">
    <source>
        <dbReference type="Proteomes" id="UP000289886"/>
    </source>
</evidence>
<dbReference type="GO" id="GO:0005737">
    <property type="term" value="C:cytoplasm"/>
    <property type="evidence" value="ECO:0007669"/>
    <property type="project" value="UniProtKB-SubCell"/>
</dbReference>
<comment type="similarity">
    <text evidence="3">Belongs to the TRAFAC class dynamin-like GTPase superfamily. Very large inducible GTPase (VLIG) family.</text>
</comment>
<keyword evidence="4" id="KW-0963">Cytoplasm</keyword>
<evidence type="ECO:0000256" key="6">
    <source>
        <dbReference type="ARBA" id="ARBA00023134"/>
    </source>
</evidence>
<evidence type="ECO:0000259" key="9">
    <source>
        <dbReference type="PROSITE" id="PS51717"/>
    </source>
</evidence>
<dbReference type="InterPro" id="IPR027417">
    <property type="entry name" value="P-loop_NTPase"/>
</dbReference>
<dbReference type="PROSITE" id="PS51717">
    <property type="entry name" value="G_VLIG"/>
    <property type="match status" value="1"/>
</dbReference>
<evidence type="ECO:0000256" key="5">
    <source>
        <dbReference type="ARBA" id="ARBA00022741"/>
    </source>
</evidence>
<dbReference type="InterPro" id="IPR030383">
    <property type="entry name" value="G_VLIG_dom"/>
</dbReference>
<evidence type="ECO:0000256" key="7">
    <source>
        <dbReference type="ARBA" id="ARBA00023242"/>
    </source>
</evidence>
<feature type="domain" description="VLIG-type G" evidence="9">
    <location>
        <begin position="1480"/>
        <end position="1724"/>
    </location>
</feature>
<dbReference type="Pfam" id="PF25496">
    <property type="entry name" value="URGCP"/>
    <property type="match status" value="1"/>
</dbReference>
<dbReference type="Gene3D" id="3.40.50.300">
    <property type="entry name" value="P-loop containing nucleotide triphosphate hydrolases"/>
    <property type="match status" value="1"/>
</dbReference>
<dbReference type="GO" id="GO:0005525">
    <property type="term" value="F:GTP binding"/>
    <property type="evidence" value="ECO:0007669"/>
    <property type="project" value="UniProtKB-KW"/>
</dbReference>
<keyword evidence="7" id="KW-0539">Nucleus</keyword>
<organism evidence="10 11">
    <name type="scientific">Acipenser ruthenus</name>
    <name type="common">Sterlet sturgeon</name>
    <dbReference type="NCBI Taxonomy" id="7906"/>
    <lineage>
        <taxon>Eukaryota</taxon>
        <taxon>Metazoa</taxon>
        <taxon>Chordata</taxon>
        <taxon>Craniata</taxon>
        <taxon>Vertebrata</taxon>
        <taxon>Euteleostomi</taxon>
        <taxon>Actinopterygii</taxon>
        <taxon>Chondrostei</taxon>
        <taxon>Acipenseriformes</taxon>
        <taxon>Acipenseridae</taxon>
        <taxon>Acipenser</taxon>
    </lineage>
</organism>
<dbReference type="PANTHER" id="PTHR22796:SF6">
    <property type="entry name" value="INTERFERON-INDUCED VERY LARGE GTPASE 1-RELATED"/>
    <property type="match status" value="1"/>
</dbReference>
<dbReference type="InterPro" id="IPR057365">
    <property type="entry name" value="URGCP"/>
</dbReference>
<proteinExistence type="inferred from homology"/>
<dbReference type="Proteomes" id="UP000289886">
    <property type="component" value="Unassembled WGS sequence"/>
</dbReference>
<gene>
    <name evidence="10" type="ORF">EOD39_18487</name>
</gene>
<evidence type="ECO:0000256" key="1">
    <source>
        <dbReference type="ARBA" id="ARBA00004123"/>
    </source>
</evidence>
<sequence>MDRFMEVTSGGEHQKESDQEELEKKLQDVGIDPLIWLPRLRGHLNITRAQALQYVGFKDYQKLERYCEHEWEKEALKKLLNIQEKESQSRKLQGERSEAFKKRQQEARSALAELQQMQEKGRNRNDGLVKEKEEQLQSALQVPKEYWVRSGVPLKDLIENMHKQLDLADCSVLERDNLSDEELLKCASGGLALEGIYKSNRLEDAMVKRERLLDVPESFSLSGSEQMPLLKQQEVSSHEAESTFRKAMEKIGLSITCSAKAGFWGFDLETNTNVKSSSQFEQTHQSDSAHSYACTTKYNYIPLASCFFGKDQLHLSTSALRELKGIDEAYLKNNKEFSEQRCLEFFNRFGTHANQGPLHFGGIFWWKASSEGFSAHEMNEVKTLTSEALSTYVGASYSGPVLSCSAGVDVTCSKSAGSVSHDRRETLLRNIQLSVSKTGGPAEADSLLQWKAGLIASNKTWCVIDRGLQIVPVWDIIICNHKEDFRDAVKLAHSLLAAYDMLTKLDKKAAVLCGGELNTLEVEAQAVLHGIRMWNVSTAEQHLMKLIEFKRKLTDEKENVSVWSSRFLSDEDFQDFLTTLVATHSNSPCDDTVKIRILMRHLLEDDIYDVSTENFPNRSSIVKWIHQSNNDQPSEVSVSEFSQLATLLTQAKNDIQEVSYVCGSSEDSIRSAKVQSTRLITDALYTLRKSLIEMKKTEEELLLLTISAVKGYSDKDNTFDHILGWPEIEFLLSKLQSAHAKYSSLRNESVAKAQAFLISTGLTVAADCTEVSPYEKKQRLAFMKAHLKETVSEEIAMLIDFSAEPVSGWDRLEEDLNSVSKGTDQAMVKNVQNQEGSLTNDLEDISKMKPQAVSTIEEISVTLTNKEWGVIERLGLQKYYPKKMTISDILVIDRSALEDCQPSTEQELLFFFLQKLLMLDYKARDVFCNLKSTAQQTTSSTPTVEMSLEDFFCDGNAKINQNTEDEPKHIHPMDVEMAIYHCADSFLWQYISAKLSFCQYALPCLVPNPFTSNIEFPSWSFVQLKKSWKCSERSDQQSKTAKCKSQSLYEAELPTVSFVRFGPSPSSKSQILNNLLNNQKHNTFFHRNCKGSSAPRLLMDGVVEISWYFPGGKDDDVFGDCVAFTNLHGDAREHEKQFEFLLKTATINVVLLTGSDRNERGNAILQQLLKSPKPLICLCADMKVTPKEQQGTKIRIAAESRNEADLVEDLVTTIKRLLDSLKHTSSIKTCTGIARNLDFLIEEDHEHCKQGKSLAEALLAPLKSEKLSVIKDKYLPLQGELWHTWCKKNKELLHLQIKGNISVEQHKSHIEQAKNDIRKKQFSKASPMNNVIKTFLTNLQCNSEATKVFFLKWMEIFLYDLTSEQHSGLDETQHETWSKMQALKKGGKNVDHIQKELDKLSNERIASTFSLEHFLRELGQIYEALESQSRNEEVRFSLPEIAADMMISGYPIELMDGDASHVPLKWISSVLDKVIEKLGDQRVFVLSVLGIQSTGKSTLLNAMFGLQFAVSAGRCTRGAFMQLVRVKEELRQEKELDYVLVVDTEGLRTLEVGKSTLNHDNELATFVIGLGNLTLINIFGENPSDMQDVIQIAVQAFLRMKQIHLTPSCMFVHQNVGEVTAGDKNMEGKRRMLEKLDDMSRTAAKQELCDVSCFSDVIRFDVNTHIHYFAHLWEGNPPMAPPNPSYSEHIQKLKRMLLCSVTHQNTLKISGFKTRVQDLWSALLAENFVFSFKNTLEIAAYRKLEEMYADWTWRLRSQMLDIENKLKIKIEHDRGEVVEKKDLESDMKAEYNAVTKEMECYFSEDNDREILIQWKRKIEQQLADVKDQIIGETKRKFDKLVRQKKSCWDLEEKKSKYEDQLLQRSKELALRLKAKDLDEDKLKSEFQKLWSDWVYAVSSDMPPAKKTDVKIETDQILFECFAGESLSTRMESGSYKNLQSFLNFSNYISINKHFRCLNKMITVEKANQLSIRLTRDIIHSVTESIAVKERANSDYSPTFIHEIVNKIGKDIQDFQSKEKRFVFKNHYKTDLCLMLCYQAAQRFQEMHNAFQAANDPLTYLTNKKEGYFGIFANFCKGATSTTGLADFVGSQLKEAIRQEVYNKTNADLAGEIRSNTPAFKGNRSNLESHILKTLAEDENFDKFMEYIHFPKQYFKEFINQSIDNYCWHGKDPRILKVFRKSLEHYKIRVLFAISKSTEVVQDKNGDVPMWLDEFCLQLKEDLEFTRRDLKSVEYQEINDIKFLEEAMTTVLEHVVKDLEKDFSMESSTNTKSSRTEIQEKLLDHLCGCWEKCPFCSAICTNTISGHDGDHSVGFHRPQGISGAEWYETGSLVVDICSSLVASDSRLELSDDKSIPFRNYREAGPSYAKWSITPDSSLQPYWKWFVCQFQSNLENNYSKTFHEQGEIPAQWKTITKSAAIESLDL</sequence>
<feature type="compositionally biased region" description="Basic and acidic residues" evidence="8">
    <location>
        <begin position="12"/>
        <end position="24"/>
    </location>
</feature>
<reference evidence="10 11" key="1">
    <citation type="submission" date="2019-01" db="EMBL/GenBank/DDBJ databases">
        <title>Draft Genome and Complete Hox-Cluster Characterization of the Sterlet Sturgeon (Acipenser ruthenus).</title>
        <authorList>
            <person name="Wei Q."/>
        </authorList>
    </citation>
    <scope>NUCLEOTIDE SEQUENCE [LARGE SCALE GENOMIC DNA]</scope>
    <source>
        <strain evidence="10">WHYD16114868_AA</strain>
        <tissue evidence="10">Blood</tissue>
    </source>
</reference>
<feature type="region of interest" description="Disordered" evidence="8">
    <location>
        <begin position="1"/>
        <end position="24"/>
    </location>
</feature>
<evidence type="ECO:0000256" key="3">
    <source>
        <dbReference type="ARBA" id="ARBA00006828"/>
    </source>
</evidence>